<dbReference type="FunFam" id="3.90.850.10:FF:000002">
    <property type="entry name" value="2-hydroxyhepta-2,4-diene-1,7-dioate isomerase"/>
    <property type="match status" value="1"/>
</dbReference>
<dbReference type="Proteomes" id="UP000460272">
    <property type="component" value="Unassembled WGS sequence"/>
</dbReference>
<dbReference type="PANTHER" id="PTHR42796:SF4">
    <property type="entry name" value="FUMARYLACETOACETATE HYDROLASE DOMAIN-CONTAINING PROTEIN 2A"/>
    <property type="match status" value="1"/>
</dbReference>
<sequence>MRYASTFDKTGAPVVAELQGDLLVPLAGLTELGDATTAQVLAAAERRTADAFSAADAELRPVVPNPARVFCVGLNYKAHIEETGRSDSDYPVLFPKFASSLTGPFSAVELPSESAQVDYEGELTVVIGTPGRRIAEADALDHVLGYTVANDVSMRDYQYKTHQWMQGKAWDACTPVGPYLVTPDEVDITAQSISTTVNGLKVQDSTIDLLIFPIPRLIATISEFTALRTGDLILTGTPSGVGARRTPPLFLKSGDVVTVEVTGVGSLRNTIA</sequence>
<dbReference type="SUPFAM" id="SSF56529">
    <property type="entry name" value="FAH"/>
    <property type="match status" value="1"/>
</dbReference>
<dbReference type="InterPro" id="IPR011234">
    <property type="entry name" value="Fumarylacetoacetase-like_C"/>
</dbReference>
<dbReference type="InterPro" id="IPR051121">
    <property type="entry name" value="FAH"/>
</dbReference>
<evidence type="ECO:0000313" key="5">
    <source>
        <dbReference type="Proteomes" id="UP000460272"/>
    </source>
</evidence>
<keyword evidence="2" id="KW-0479">Metal-binding</keyword>
<name>A0A6P2BMP2_9ACTN</name>
<dbReference type="GO" id="GO:0046872">
    <property type="term" value="F:metal ion binding"/>
    <property type="evidence" value="ECO:0007669"/>
    <property type="project" value="UniProtKB-KW"/>
</dbReference>
<feature type="domain" description="Fumarylacetoacetase-like C-terminal" evidence="3">
    <location>
        <begin position="69"/>
        <end position="271"/>
    </location>
</feature>
<proteinExistence type="inferred from homology"/>
<dbReference type="OrthoDB" id="9805307at2"/>
<organism evidence="4 5">
    <name type="scientific">Trebonia kvetii</name>
    <dbReference type="NCBI Taxonomy" id="2480626"/>
    <lineage>
        <taxon>Bacteria</taxon>
        <taxon>Bacillati</taxon>
        <taxon>Actinomycetota</taxon>
        <taxon>Actinomycetes</taxon>
        <taxon>Streptosporangiales</taxon>
        <taxon>Treboniaceae</taxon>
        <taxon>Trebonia</taxon>
    </lineage>
</organism>
<keyword evidence="4" id="KW-0378">Hydrolase</keyword>
<comment type="caution">
    <text evidence="4">The sequence shown here is derived from an EMBL/GenBank/DDBJ whole genome shotgun (WGS) entry which is preliminary data.</text>
</comment>
<evidence type="ECO:0000256" key="2">
    <source>
        <dbReference type="ARBA" id="ARBA00022723"/>
    </source>
</evidence>
<dbReference type="Gene3D" id="3.90.850.10">
    <property type="entry name" value="Fumarylacetoacetase-like, C-terminal domain"/>
    <property type="match status" value="1"/>
</dbReference>
<dbReference type="GO" id="GO:0019752">
    <property type="term" value="P:carboxylic acid metabolic process"/>
    <property type="evidence" value="ECO:0007669"/>
    <property type="project" value="UniProtKB-ARBA"/>
</dbReference>
<dbReference type="RefSeq" id="WP_145860965.1">
    <property type="nucleotide sequence ID" value="NZ_RPFW01000009.1"/>
</dbReference>
<dbReference type="InterPro" id="IPR036663">
    <property type="entry name" value="Fumarylacetoacetase_C_sf"/>
</dbReference>
<dbReference type="Pfam" id="PF01557">
    <property type="entry name" value="FAA_hydrolase"/>
    <property type="match status" value="1"/>
</dbReference>
<gene>
    <name evidence="4" type="ORF">EAS64_37200</name>
</gene>
<evidence type="ECO:0000256" key="1">
    <source>
        <dbReference type="ARBA" id="ARBA00010211"/>
    </source>
</evidence>
<dbReference type="AlphaFoldDB" id="A0A6P2BMP2"/>
<dbReference type="PANTHER" id="PTHR42796">
    <property type="entry name" value="FUMARYLACETOACETATE HYDROLASE DOMAIN-CONTAINING PROTEIN 2A-RELATED"/>
    <property type="match status" value="1"/>
</dbReference>
<dbReference type="GO" id="GO:0016853">
    <property type="term" value="F:isomerase activity"/>
    <property type="evidence" value="ECO:0007669"/>
    <property type="project" value="UniProtKB-ARBA"/>
</dbReference>
<reference evidence="4 5" key="1">
    <citation type="submission" date="2018-11" db="EMBL/GenBank/DDBJ databases">
        <title>Trebonia kvetii gen.nov., sp.nov., a novel acidophilic actinobacterium, and proposal of the new actinobacterial family Treboniaceae fam. nov.</title>
        <authorList>
            <person name="Rapoport D."/>
            <person name="Sagova-Mareckova M."/>
            <person name="Sedlacek I."/>
            <person name="Provaznik J."/>
            <person name="Kralova S."/>
            <person name="Pavlinic D."/>
            <person name="Benes V."/>
            <person name="Kopecky J."/>
        </authorList>
    </citation>
    <scope>NUCLEOTIDE SEQUENCE [LARGE SCALE GENOMIC DNA]</scope>
    <source>
        <strain evidence="4 5">15Tr583</strain>
    </source>
</reference>
<dbReference type="EMBL" id="RPFW01000009">
    <property type="protein sequence ID" value="TVZ00284.1"/>
    <property type="molecule type" value="Genomic_DNA"/>
</dbReference>
<evidence type="ECO:0000313" key="4">
    <source>
        <dbReference type="EMBL" id="TVZ00284.1"/>
    </source>
</evidence>
<accession>A0A6P2BMP2</accession>
<keyword evidence="5" id="KW-1185">Reference proteome</keyword>
<protein>
    <submittedName>
        <fullName evidence="4">FAA hydrolase family protein</fullName>
    </submittedName>
</protein>
<evidence type="ECO:0000259" key="3">
    <source>
        <dbReference type="Pfam" id="PF01557"/>
    </source>
</evidence>
<dbReference type="GO" id="GO:0016787">
    <property type="term" value="F:hydrolase activity"/>
    <property type="evidence" value="ECO:0007669"/>
    <property type="project" value="UniProtKB-KW"/>
</dbReference>
<comment type="similarity">
    <text evidence="1">Belongs to the FAH family.</text>
</comment>